<dbReference type="InterPro" id="IPR003953">
    <property type="entry name" value="FAD-dep_OxRdtase_2_FAD-bd"/>
</dbReference>
<dbReference type="EC" id="1.3.5.1" evidence="6"/>
<dbReference type="Gene3D" id="3.90.700.10">
    <property type="entry name" value="Succinate dehydrogenase/fumarate reductase flavoprotein, catalytic domain"/>
    <property type="match status" value="1"/>
</dbReference>
<dbReference type="SUPFAM" id="SSF46977">
    <property type="entry name" value="Succinate dehydrogenase/fumarate reductase flavoprotein C-terminal domain"/>
    <property type="match status" value="1"/>
</dbReference>
<organism evidence="20">
    <name type="scientific">Shewanella livingstonensis</name>
    <dbReference type="NCBI Taxonomy" id="150120"/>
    <lineage>
        <taxon>Bacteria</taxon>
        <taxon>Pseudomonadati</taxon>
        <taxon>Pseudomonadota</taxon>
        <taxon>Gammaproteobacteria</taxon>
        <taxon>Alteromonadales</taxon>
        <taxon>Shewanellaceae</taxon>
        <taxon>Shewanella</taxon>
    </lineage>
</organism>
<sequence>MAARAGVQLQDMEMWQFHPTGIAGAGVLVTEGCRGEGGYLLNKDGERFMERYAPNAKDLASRDVVARSMMTEIREGRGLDGPLGPHCLLKLDHLGKETLEARLPGVCELSRTFAHIDPADGPIPVLPTCHYMMGGLPTKVSGQVIRMNDDGTEQDVLGLFAVGEIACVSVHGANRLGGNSLLDLVVFGRAAGQHLGKALDATPDPKAASDVEISASLARLNRWESNKDGEEPAVIRKDLQLCMQLNFSVFRSGDAMAEGLEQLQAIQKRLENAKLSDNSTEFNTQRIECLELDNLMATALATAYAANFRTESRGAHSREDYLDRDDDNWLCHSLYNPVTQGMSKRDVNMTPKLREAFPPVKRTY</sequence>
<dbReference type="SUPFAM" id="SSF56425">
    <property type="entry name" value="Succinate dehydrogenase/fumarate reductase flavoprotein, catalytic domain"/>
    <property type="match status" value="1"/>
</dbReference>
<keyword evidence="12" id="KW-0274">FAD</keyword>
<dbReference type="GO" id="GO:0050660">
    <property type="term" value="F:flavin adenine dinucleotide binding"/>
    <property type="evidence" value="ECO:0007669"/>
    <property type="project" value="UniProtKB-ARBA"/>
</dbReference>
<evidence type="ECO:0000256" key="12">
    <source>
        <dbReference type="ARBA" id="ARBA00022827"/>
    </source>
</evidence>
<evidence type="ECO:0000256" key="7">
    <source>
        <dbReference type="ARBA" id="ARBA00019965"/>
    </source>
</evidence>
<comment type="function">
    <text evidence="2">Two distinct, membrane-bound, FAD-containing enzymes are responsible for the catalysis of fumarate and succinate interconversion; the fumarate reductase is used in anaerobic growth, and the succinate dehydrogenase is used in aerobic growth.</text>
</comment>
<keyword evidence="10" id="KW-0997">Cell inner membrane</keyword>
<dbReference type="InterPro" id="IPR027477">
    <property type="entry name" value="Succ_DH/fumarate_Rdtase_cat_sf"/>
</dbReference>
<gene>
    <name evidence="20" type="primary">sdhA</name>
</gene>
<evidence type="ECO:0000256" key="16">
    <source>
        <dbReference type="ARBA" id="ARBA00049220"/>
    </source>
</evidence>
<dbReference type="Gene3D" id="1.20.58.100">
    <property type="entry name" value="Fumarate reductase/succinate dehydrogenase flavoprotein-like, C-terminal domain"/>
    <property type="match status" value="1"/>
</dbReference>
<name>H1ADJ2_9GAMM</name>
<evidence type="ECO:0000256" key="4">
    <source>
        <dbReference type="ARBA" id="ARBA00004894"/>
    </source>
</evidence>
<evidence type="ECO:0000256" key="8">
    <source>
        <dbReference type="ARBA" id="ARBA00022448"/>
    </source>
</evidence>
<comment type="catalytic activity">
    <reaction evidence="16">
        <text>a quinone + succinate = fumarate + a quinol</text>
        <dbReference type="Rhea" id="RHEA:40523"/>
        <dbReference type="ChEBI" id="CHEBI:24646"/>
        <dbReference type="ChEBI" id="CHEBI:29806"/>
        <dbReference type="ChEBI" id="CHEBI:30031"/>
        <dbReference type="ChEBI" id="CHEBI:132124"/>
        <dbReference type="EC" id="1.3.5.1"/>
    </reaction>
</comment>
<dbReference type="InterPro" id="IPR030664">
    <property type="entry name" value="SdhA/FrdA/AprA"/>
</dbReference>
<dbReference type="GO" id="GO:0008177">
    <property type="term" value="F:succinate dehydrogenase (quinone) activity"/>
    <property type="evidence" value="ECO:0007669"/>
    <property type="project" value="UniProtKB-EC"/>
</dbReference>
<evidence type="ECO:0000256" key="13">
    <source>
        <dbReference type="ARBA" id="ARBA00022982"/>
    </source>
</evidence>
<evidence type="ECO:0000256" key="1">
    <source>
        <dbReference type="ARBA" id="ARBA00001974"/>
    </source>
</evidence>
<dbReference type="GO" id="GO:0009055">
    <property type="term" value="F:electron transfer activity"/>
    <property type="evidence" value="ECO:0007669"/>
    <property type="project" value="UniProtKB-ARBA"/>
</dbReference>
<evidence type="ECO:0000256" key="3">
    <source>
        <dbReference type="ARBA" id="ARBA00004515"/>
    </source>
</evidence>
<keyword evidence="15" id="KW-0472">Membrane</keyword>
<dbReference type="FunFam" id="1.20.58.100:FF:000001">
    <property type="entry name" value="Succinate dehydrogenase flavoprotein subunit (SdhA)"/>
    <property type="match status" value="1"/>
</dbReference>
<dbReference type="Gene3D" id="4.10.80.40">
    <property type="entry name" value="succinate dehydrogenase protein domain"/>
    <property type="match status" value="1"/>
</dbReference>
<evidence type="ECO:0000256" key="11">
    <source>
        <dbReference type="ARBA" id="ARBA00022630"/>
    </source>
</evidence>
<evidence type="ECO:0000259" key="19">
    <source>
        <dbReference type="Pfam" id="PF02910"/>
    </source>
</evidence>
<reference evidence="20" key="1">
    <citation type="submission" date="2011-07" db="EMBL/GenBank/DDBJ databases">
        <title>Identification of cold-inducible inner membrane proteins of the psychrotrophic bacterium, Shewanella livingstonensis Ac10, by proteomic analysis.</title>
        <authorList>
            <person name="Park J."/>
            <person name="Kawamoto J."/>
            <person name="Esaki N."/>
            <person name="Kurihara T."/>
        </authorList>
    </citation>
    <scope>NUCLEOTIDE SEQUENCE</scope>
    <source>
        <strain evidence="20">Ac10</strain>
    </source>
</reference>
<keyword evidence="8" id="KW-0813">Transport</keyword>
<evidence type="ECO:0000256" key="6">
    <source>
        <dbReference type="ARBA" id="ARBA00012792"/>
    </source>
</evidence>
<dbReference type="GO" id="GO:0005886">
    <property type="term" value="C:plasma membrane"/>
    <property type="evidence" value="ECO:0007669"/>
    <property type="project" value="UniProtKB-SubCell"/>
</dbReference>
<dbReference type="InterPro" id="IPR015939">
    <property type="entry name" value="Fum_Rdtase/Succ_DH_flav-like_C"/>
</dbReference>
<protein>
    <recommendedName>
        <fullName evidence="7">Succinate dehydrogenase flavoprotein subunit</fullName>
        <ecNumber evidence="6">1.3.5.1</ecNumber>
    </recommendedName>
</protein>
<comment type="cofactor">
    <cofactor evidence="1">
        <name>FAD</name>
        <dbReference type="ChEBI" id="CHEBI:57692"/>
    </cofactor>
</comment>
<proteinExistence type="inferred from homology"/>
<evidence type="ECO:0000256" key="9">
    <source>
        <dbReference type="ARBA" id="ARBA00022475"/>
    </source>
</evidence>
<dbReference type="FunFam" id="4.10.80.40:FF:000001">
    <property type="entry name" value="Succinate dehydrogenase flavoprotein subunit"/>
    <property type="match status" value="1"/>
</dbReference>
<dbReference type="Pfam" id="PF00890">
    <property type="entry name" value="FAD_binding_2"/>
    <property type="match status" value="1"/>
</dbReference>
<evidence type="ECO:0000256" key="15">
    <source>
        <dbReference type="ARBA" id="ARBA00023136"/>
    </source>
</evidence>
<comment type="similarity">
    <text evidence="5">Belongs to the FAD-dependent oxidoreductase 2 family. FRD/SDH subfamily.</text>
</comment>
<dbReference type="Gene3D" id="3.50.50.60">
    <property type="entry name" value="FAD/NAD(P)-binding domain"/>
    <property type="match status" value="1"/>
</dbReference>
<dbReference type="FunFam" id="3.90.700.10:FF:000001">
    <property type="entry name" value="Mitochondrial succinate dehydrogenase flavoprotein subunit"/>
    <property type="match status" value="1"/>
</dbReference>
<dbReference type="PANTHER" id="PTHR11632">
    <property type="entry name" value="SUCCINATE DEHYDROGENASE 2 FLAVOPROTEIN SUBUNIT"/>
    <property type="match status" value="1"/>
</dbReference>
<keyword evidence="11" id="KW-0285">Flavoprotein</keyword>
<dbReference type="Pfam" id="PF02910">
    <property type="entry name" value="Succ_DH_flav_C"/>
    <property type="match status" value="1"/>
</dbReference>
<evidence type="ECO:0000256" key="10">
    <source>
        <dbReference type="ARBA" id="ARBA00022519"/>
    </source>
</evidence>
<feature type="domain" description="FAD-dependent oxidoreductase 2 FAD-binding" evidence="18">
    <location>
        <begin position="1"/>
        <end position="181"/>
    </location>
</feature>
<evidence type="ECO:0000256" key="14">
    <source>
        <dbReference type="ARBA" id="ARBA00023002"/>
    </source>
</evidence>
<dbReference type="InterPro" id="IPR037099">
    <property type="entry name" value="Fum_R/Succ_DH_flav-like_C_sf"/>
</dbReference>
<feature type="active site" description="Proton acceptor" evidence="17">
    <location>
        <position position="62"/>
    </location>
</feature>
<evidence type="ECO:0000256" key="2">
    <source>
        <dbReference type="ARBA" id="ARBA00002054"/>
    </source>
</evidence>
<dbReference type="EMBL" id="AB646463">
    <property type="protein sequence ID" value="BAL45915.1"/>
    <property type="molecule type" value="Genomic_DNA"/>
</dbReference>
<dbReference type="InterPro" id="IPR036188">
    <property type="entry name" value="FAD/NAD-bd_sf"/>
</dbReference>
<dbReference type="PANTHER" id="PTHR11632:SF51">
    <property type="entry name" value="SUCCINATE DEHYDROGENASE [UBIQUINONE] FLAVOPROTEIN SUBUNIT, MITOCHONDRIAL"/>
    <property type="match status" value="1"/>
</dbReference>
<evidence type="ECO:0000256" key="17">
    <source>
        <dbReference type="PIRSR" id="PIRSR630664-50"/>
    </source>
</evidence>
<keyword evidence="13" id="KW-0249">Electron transport</keyword>
<comment type="pathway">
    <text evidence="4">Carbohydrate metabolism; tricarboxylic acid cycle; fumarate from succinate (bacterial route): step 1/1.</text>
</comment>
<evidence type="ECO:0000313" key="20">
    <source>
        <dbReference type="EMBL" id="BAL45915.1"/>
    </source>
</evidence>
<accession>H1ADJ2</accession>
<evidence type="ECO:0000256" key="5">
    <source>
        <dbReference type="ARBA" id="ARBA00008040"/>
    </source>
</evidence>
<dbReference type="GO" id="GO:0009061">
    <property type="term" value="P:anaerobic respiration"/>
    <property type="evidence" value="ECO:0007669"/>
    <property type="project" value="TreeGrafter"/>
</dbReference>
<keyword evidence="9" id="KW-1003">Cell membrane</keyword>
<dbReference type="SUPFAM" id="SSF51905">
    <property type="entry name" value="FAD/NAD(P)-binding domain"/>
    <property type="match status" value="1"/>
</dbReference>
<feature type="domain" description="Fumarate reductase/succinate dehydrogenase flavoprotein-like C-terminal" evidence="19">
    <location>
        <begin position="236"/>
        <end position="364"/>
    </location>
</feature>
<comment type="subcellular location">
    <subcellularLocation>
        <location evidence="3">Cell inner membrane</location>
        <topology evidence="3">Peripheral membrane protein</topology>
        <orientation evidence="3">Cytoplasmic side</orientation>
    </subcellularLocation>
</comment>
<evidence type="ECO:0000259" key="18">
    <source>
        <dbReference type="Pfam" id="PF00890"/>
    </source>
</evidence>
<keyword evidence="14" id="KW-0560">Oxidoreductase</keyword>
<dbReference type="AlphaFoldDB" id="H1ADJ2"/>